<feature type="compositionally biased region" description="Polar residues" evidence="1">
    <location>
        <begin position="1"/>
        <end position="11"/>
    </location>
</feature>
<evidence type="ECO:0000313" key="3">
    <source>
        <dbReference type="Proteomes" id="UP000247702"/>
    </source>
</evidence>
<evidence type="ECO:0000256" key="1">
    <source>
        <dbReference type="SAM" id="MobiDB-lite"/>
    </source>
</evidence>
<sequence length="210" mass="22922">MSTRSTRNSKGTAKRNASPKATPKVITQTDNNSTHDTEGEQGYNTDASSATPTANSTNVTREVDNATKRQKTHNEVNNNVIMMEQTTSAAKPTDKHAQQLNTNQTENLDASIHSPSNGNCSSPAAPDDQNKDTKQMTNLPKKGKQTLPNTNQDTRIRIIPTDNTHPEYTKRISKGYKLTGILVNAQLGDLSPILTKLNAQTCTFGSTNRR</sequence>
<feature type="compositionally biased region" description="Polar residues" evidence="1">
    <location>
        <begin position="42"/>
        <end position="60"/>
    </location>
</feature>
<comment type="caution">
    <text evidence="2">The sequence shown here is derived from an EMBL/GenBank/DDBJ whole genome shotgun (WGS) entry which is preliminary data.</text>
</comment>
<keyword evidence="3" id="KW-1185">Reference proteome</keyword>
<dbReference type="AlphaFoldDB" id="A0A2Z6R1I5"/>
<organism evidence="2 3">
    <name type="scientific">Rhizophagus clarus</name>
    <dbReference type="NCBI Taxonomy" id="94130"/>
    <lineage>
        <taxon>Eukaryota</taxon>
        <taxon>Fungi</taxon>
        <taxon>Fungi incertae sedis</taxon>
        <taxon>Mucoromycota</taxon>
        <taxon>Glomeromycotina</taxon>
        <taxon>Glomeromycetes</taxon>
        <taxon>Glomerales</taxon>
        <taxon>Glomeraceae</taxon>
        <taxon>Rhizophagus</taxon>
    </lineage>
</organism>
<protein>
    <submittedName>
        <fullName evidence="2">Uncharacterized protein</fullName>
    </submittedName>
</protein>
<dbReference type="Proteomes" id="UP000247702">
    <property type="component" value="Unassembled WGS sequence"/>
</dbReference>
<feature type="region of interest" description="Disordered" evidence="1">
    <location>
        <begin position="108"/>
        <end position="150"/>
    </location>
</feature>
<feature type="compositionally biased region" description="Polar residues" evidence="1">
    <location>
        <begin position="108"/>
        <end position="122"/>
    </location>
</feature>
<feature type="region of interest" description="Disordered" evidence="1">
    <location>
        <begin position="1"/>
        <end position="80"/>
    </location>
</feature>
<accession>A0A2Z6R1I5</accession>
<evidence type="ECO:0000313" key="2">
    <source>
        <dbReference type="EMBL" id="GBB86698.1"/>
    </source>
</evidence>
<name>A0A2Z6R1I5_9GLOM</name>
<proteinExistence type="predicted"/>
<reference evidence="2 3" key="1">
    <citation type="submission" date="2017-11" db="EMBL/GenBank/DDBJ databases">
        <title>The genome of Rhizophagus clarus HR1 reveals common genetic basis of auxotrophy among arbuscular mycorrhizal fungi.</title>
        <authorList>
            <person name="Kobayashi Y."/>
        </authorList>
    </citation>
    <scope>NUCLEOTIDE SEQUENCE [LARGE SCALE GENOMIC DNA]</scope>
    <source>
        <strain evidence="2 3">HR1</strain>
    </source>
</reference>
<gene>
    <name evidence="2" type="ORF">RclHR1_13080002</name>
</gene>
<dbReference type="EMBL" id="BEXD01000345">
    <property type="protein sequence ID" value="GBB86698.1"/>
    <property type="molecule type" value="Genomic_DNA"/>
</dbReference>